<name>A3GG84_PICST</name>
<reference evidence="2 3" key="1">
    <citation type="journal article" date="2007" name="Nat. Biotechnol.">
        <title>Genome sequence of the lignocellulose-bioconverting and xylose-fermenting yeast Pichia stipitis.</title>
        <authorList>
            <person name="Jeffries T.W."/>
            <person name="Grigoriev I.V."/>
            <person name="Grimwood J."/>
            <person name="Laplaza J.M."/>
            <person name="Aerts A."/>
            <person name="Salamov A."/>
            <person name="Schmutz J."/>
            <person name="Lindquist E."/>
            <person name="Dehal P."/>
            <person name="Shapiro H."/>
            <person name="Jin Y.S."/>
            <person name="Passoth V."/>
            <person name="Richardson P.M."/>
        </authorList>
    </citation>
    <scope>NUCLEOTIDE SEQUENCE [LARGE SCALE GENOMIC DNA]</scope>
    <source>
        <strain evidence="3">ATCC 58785 / CBS 6054 / NBRC 10063 / NRRL Y-11545</strain>
    </source>
</reference>
<gene>
    <name evidence="2" type="ORF">PICST_86552</name>
</gene>
<dbReference type="EMBL" id="AAVQ01000001">
    <property type="protein sequence ID" value="EAZ63473.1"/>
    <property type="molecule type" value="Genomic_DNA"/>
</dbReference>
<keyword evidence="3" id="KW-1185">Reference proteome</keyword>
<dbReference type="OMA" id="CTCEKAT"/>
<dbReference type="GeneID" id="4851283"/>
<feature type="domain" description="DUF7871" evidence="1">
    <location>
        <begin position="5"/>
        <end position="37"/>
    </location>
</feature>
<comment type="caution">
    <text evidence="2">The sequence shown here is derived from an EMBL/GenBank/DDBJ whole genome shotgun (WGS) entry which is preliminary data.</text>
</comment>
<dbReference type="KEGG" id="pic:PICST_86552"/>
<proteinExistence type="predicted"/>
<dbReference type="RefSeq" id="XP_001387496.1">
    <property type="nucleotide sequence ID" value="XM_001387459.1"/>
</dbReference>
<evidence type="ECO:0000259" key="1">
    <source>
        <dbReference type="Pfam" id="PF25277"/>
    </source>
</evidence>
<dbReference type="Pfam" id="PF25277">
    <property type="entry name" value="DUF7871"/>
    <property type="match status" value="1"/>
</dbReference>
<dbReference type="InterPro" id="IPR057193">
    <property type="entry name" value="DUF7871"/>
</dbReference>
<dbReference type="InParanoid" id="A3GG84"/>
<protein>
    <recommendedName>
        <fullName evidence="1">DUF7871 domain-containing protein</fullName>
    </recommendedName>
</protein>
<dbReference type="eggNOG" id="ENOG502SCEH">
    <property type="taxonomic scope" value="Eukaryota"/>
</dbReference>
<accession>A3GG84</accession>
<dbReference type="OrthoDB" id="273010at2759"/>
<dbReference type="AlphaFoldDB" id="A3GG84"/>
<evidence type="ECO:0000313" key="3">
    <source>
        <dbReference type="Proteomes" id="UP000002258"/>
    </source>
</evidence>
<dbReference type="PANTHER" id="PTHR40620">
    <property type="entry name" value="RESISTANCE PROTEIN CRD2, PUTATIVE (AFU_ORTHOLOGUE AFUA_4G04318)-RELATED"/>
    <property type="match status" value="1"/>
</dbReference>
<sequence>MVCSASECVCAKKSTCSCGAQPALKCTCEKAAVENVVPESTAACACGMRNKDNCTCGVNAVCDGAREGETDFTNL</sequence>
<evidence type="ECO:0000313" key="2">
    <source>
        <dbReference type="EMBL" id="EAZ63473.1"/>
    </source>
</evidence>
<dbReference type="HOGENOM" id="CLU_133919_0_0_1"/>
<organism evidence="2 3">
    <name type="scientific">Scheffersomyces stipitis (strain ATCC 58785 / CBS 6054 / NBRC 10063 / NRRL Y-11545)</name>
    <name type="common">Yeast</name>
    <name type="synonym">Pichia stipitis</name>
    <dbReference type="NCBI Taxonomy" id="322104"/>
    <lineage>
        <taxon>Eukaryota</taxon>
        <taxon>Fungi</taxon>
        <taxon>Dikarya</taxon>
        <taxon>Ascomycota</taxon>
        <taxon>Saccharomycotina</taxon>
        <taxon>Pichiomycetes</taxon>
        <taxon>Debaryomycetaceae</taxon>
        <taxon>Scheffersomyces</taxon>
    </lineage>
</organism>
<dbReference type="Proteomes" id="UP000002258">
    <property type="component" value="Chromosome 1"/>
</dbReference>
<dbReference type="PANTHER" id="PTHR40620:SF1">
    <property type="entry name" value="RESISTANCE PROTEIN CRD2, PUTATIVE (AFU_ORTHOLOGUE AFUA_4G04318)-RELATED"/>
    <property type="match status" value="1"/>
</dbReference>